<dbReference type="InterPro" id="IPR001123">
    <property type="entry name" value="LeuE-type"/>
</dbReference>
<accession>A0A2T4YXP8</accession>
<keyword evidence="2" id="KW-1003">Cell membrane</keyword>
<feature type="transmembrane region" description="Helical" evidence="6">
    <location>
        <begin position="149"/>
        <end position="171"/>
    </location>
</feature>
<dbReference type="GO" id="GO:0005886">
    <property type="term" value="C:plasma membrane"/>
    <property type="evidence" value="ECO:0007669"/>
    <property type="project" value="UniProtKB-SubCell"/>
</dbReference>
<proteinExistence type="predicted"/>
<dbReference type="GO" id="GO:0015171">
    <property type="term" value="F:amino acid transmembrane transporter activity"/>
    <property type="evidence" value="ECO:0007669"/>
    <property type="project" value="TreeGrafter"/>
</dbReference>
<dbReference type="PANTHER" id="PTHR30086:SF20">
    <property type="entry name" value="ARGININE EXPORTER PROTEIN ARGO-RELATED"/>
    <property type="match status" value="1"/>
</dbReference>
<protein>
    <submittedName>
        <fullName evidence="7">Amino acid exporter/threonine efflux protein</fullName>
    </submittedName>
</protein>
<keyword evidence="8" id="KW-1185">Reference proteome</keyword>
<dbReference type="RefSeq" id="WP_108179235.1">
    <property type="nucleotide sequence ID" value="NZ_PZZL01000011.1"/>
</dbReference>
<evidence type="ECO:0000313" key="7">
    <source>
        <dbReference type="EMBL" id="PTM51118.1"/>
    </source>
</evidence>
<keyword evidence="3 6" id="KW-0812">Transmembrane</keyword>
<feature type="transmembrane region" description="Helical" evidence="6">
    <location>
        <begin position="6"/>
        <end position="28"/>
    </location>
</feature>
<keyword evidence="4 6" id="KW-1133">Transmembrane helix</keyword>
<evidence type="ECO:0000256" key="2">
    <source>
        <dbReference type="ARBA" id="ARBA00022475"/>
    </source>
</evidence>
<dbReference type="OrthoDB" id="9804822at2"/>
<comment type="caution">
    <text evidence="7">The sequence shown here is derived from an EMBL/GenBank/DDBJ whole genome shotgun (WGS) entry which is preliminary data.</text>
</comment>
<dbReference type="EMBL" id="PZZL01000011">
    <property type="protein sequence ID" value="PTM51118.1"/>
    <property type="molecule type" value="Genomic_DNA"/>
</dbReference>
<keyword evidence="5 6" id="KW-0472">Membrane</keyword>
<evidence type="ECO:0000256" key="1">
    <source>
        <dbReference type="ARBA" id="ARBA00004651"/>
    </source>
</evidence>
<evidence type="ECO:0000256" key="3">
    <source>
        <dbReference type="ARBA" id="ARBA00022692"/>
    </source>
</evidence>
<evidence type="ECO:0000313" key="8">
    <source>
        <dbReference type="Proteomes" id="UP000241808"/>
    </source>
</evidence>
<comment type="subcellular location">
    <subcellularLocation>
        <location evidence="1">Cell membrane</location>
        <topology evidence="1">Multi-pass membrane protein</topology>
    </subcellularLocation>
</comment>
<feature type="transmembrane region" description="Helical" evidence="6">
    <location>
        <begin position="40"/>
        <end position="66"/>
    </location>
</feature>
<evidence type="ECO:0000256" key="6">
    <source>
        <dbReference type="SAM" id="Phobius"/>
    </source>
</evidence>
<name>A0A2T4YXP8_9HYPH</name>
<dbReference type="Proteomes" id="UP000241808">
    <property type="component" value="Unassembled WGS sequence"/>
</dbReference>
<evidence type="ECO:0000256" key="5">
    <source>
        <dbReference type="ARBA" id="ARBA00023136"/>
    </source>
</evidence>
<dbReference type="Pfam" id="PF01810">
    <property type="entry name" value="LysE"/>
    <property type="match status" value="1"/>
</dbReference>
<reference evidence="7 8" key="1">
    <citation type="submission" date="2018-04" db="EMBL/GenBank/DDBJ databases">
        <title>Genomic Encyclopedia of Archaeal and Bacterial Type Strains, Phase II (KMG-II): from individual species to whole genera.</title>
        <authorList>
            <person name="Goeker M."/>
        </authorList>
    </citation>
    <scope>NUCLEOTIDE SEQUENCE [LARGE SCALE GENOMIC DNA]</scope>
    <source>
        <strain evidence="7 8">DSM 25521</strain>
    </source>
</reference>
<feature type="transmembrane region" description="Helical" evidence="6">
    <location>
        <begin position="114"/>
        <end position="137"/>
    </location>
</feature>
<feature type="transmembrane region" description="Helical" evidence="6">
    <location>
        <begin position="183"/>
        <end position="201"/>
    </location>
</feature>
<gene>
    <name evidence="7" type="ORF">C8P69_11146</name>
</gene>
<dbReference type="AlphaFoldDB" id="A0A2T4YXP8"/>
<sequence length="207" mass="21623">MNPADTLLALAGLWFIAVLTPGPNMILFMAVGLSSPASSVIATAAAILLGALCWGLAGLFGLFWLFELFPAAAAAVKVAGGLYLAWMGLSLIRRNVAPPPEAVREPAAMLTPRRAFLTGLATALGNPKSLVFVSSLFAVTRLAEQPLTIGFAGVAIMVAMSMLYYVTLGIALRTLPFARRPGAAGRLLAIGTGVIMMAYGGKMAWER</sequence>
<evidence type="ECO:0000256" key="4">
    <source>
        <dbReference type="ARBA" id="ARBA00022989"/>
    </source>
</evidence>
<feature type="transmembrane region" description="Helical" evidence="6">
    <location>
        <begin position="72"/>
        <end position="93"/>
    </location>
</feature>
<organism evidence="7 8">
    <name type="scientific">Phreatobacter oligotrophus</name>
    <dbReference type="NCBI Taxonomy" id="1122261"/>
    <lineage>
        <taxon>Bacteria</taxon>
        <taxon>Pseudomonadati</taxon>
        <taxon>Pseudomonadota</taxon>
        <taxon>Alphaproteobacteria</taxon>
        <taxon>Hyphomicrobiales</taxon>
        <taxon>Phreatobacteraceae</taxon>
        <taxon>Phreatobacter</taxon>
    </lineage>
</organism>
<dbReference type="PANTHER" id="PTHR30086">
    <property type="entry name" value="ARGININE EXPORTER PROTEIN ARGO"/>
    <property type="match status" value="1"/>
</dbReference>